<dbReference type="InterPro" id="IPR011006">
    <property type="entry name" value="CheY-like_superfamily"/>
</dbReference>
<dbReference type="Pfam" id="PF00072">
    <property type="entry name" value="Response_reg"/>
    <property type="match status" value="1"/>
</dbReference>
<evidence type="ECO:0000259" key="6">
    <source>
        <dbReference type="PROSITE" id="PS50043"/>
    </source>
</evidence>
<dbReference type="AlphaFoldDB" id="A0A7K1FV17"/>
<accession>A0A7K1FV17</accession>
<dbReference type="InterPro" id="IPR001789">
    <property type="entry name" value="Sig_transdc_resp-reg_receiver"/>
</dbReference>
<feature type="modified residue" description="4-aspartylphosphate" evidence="5">
    <location>
        <position position="52"/>
    </location>
</feature>
<evidence type="ECO:0000256" key="1">
    <source>
        <dbReference type="ARBA" id="ARBA00022553"/>
    </source>
</evidence>
<dbReference type="SUPFAM" id="SSF52172">
    <property type="entry name" value="CheY-like"/>
    <property type="match status" value="1"/>
</dbReference>
<dbReference type="SUPFAM" id="SSF46894">
    <property type="entry name" value="C-terminal effector domain of the bipartite response regulators"/>
    <property type="match status" value="1"/>
</dbReference>
<dbReference type="PROSITE" id="PS50110">
    <property type="entry name" value="RESPONSE_REGULATORY"/>
    <property type="match status" value="1"/>
</dbReference>
<dbReference type="PROSITE" id="PS50043">
    <property type="entry name" value="HTH_LUXR_2"/>
    <property type="match status" value="1"/>
</dbReference>
<dbReference type="RefSeq" id="WP_322098412.1">
    <property type="nucleotide sequence ID" value="NZ_WLYK01000016.1"/>
</dbReference>
<dbReference type="Proteomes" id="UP000460221">
    <property type="component" value="Unassembled WGS sequence"/>
</dbReference>
<evidence type="ECO:0000256" key="3">
    <source>
        <dbReference type="ARBA" id="ARBA00023125"/>
    </source>
</evidence>
<dbReference type="GO" id="GO:0003677">
    <property type="term" value="F:DNA binding"/>
    <property type="evidence" value="ECO:0007669"/>
    <property type="project" value="UniProtKB-KW"/>
</dbReference>
<dbReference type="Pfam" id="PF00196">
    <property type="entry name" value="GerE"/>
    <property type="match status" value="1"/>
</dbReference>
<dbReference type="GO" id="GO:0000160">
    <property type="term" value="P:phosphorelay signal transduction system"/>
    <property type="evidence" value="ECO:0007669"/>
    <property type="project" value="InterPro"/>
</dbReference>
<evidence type="ECO:0000313" key="8">
    <source>
        <dbReference type="EMBL" id="MTD17199.1"/>
    </source>
</evidence>
<dbReference type="CDD" id="cd06170">
    <property type="entry name" value="LuxR_C_like"/>
    <property type="match status" value="1"/>
</dbReference>
<dbReference type="CDD" id="cd17535">
    <property type="entry name" value="REC_NarL-like"/>
    <property type="match status" value="1"/>
</dbReference>
<dbReference type="PRINTS" id="PR00038">
    <property type="entry name" value="HTHLUXR"/>
</dbReference>
<dbReference type="EMBL" id="WLYK01000016">
    <property type="protein sequence ID" value="MTD17199.1"/>
    <property type="molecule type" value="Genomic_DNA"/>
</dbReference>
<sequence length="215" mass="23449">MQVVIGEDEALLRRGLTLILQDAGFEVAGGAADAVQLTELVHRHRPDMVITDVRMPPTHTDEGMAAALEMARAYPRMSIVVLSQHVQRRYAVELLAEKRNGIGYLLKQRIGDVDTFCADLRRVHAGGAVIDPEVVAIMVARAGRDGSAIGRLTPRQHEVLTLVAEGRSNSSIAEALTITEKAVVQHTSRIYDTLGIALDDDAHRRVMAVLKYLAA</sequence>
<keyword evidence="9" id="KW-1185">Reference proteome</keyword>
<keyword evidence="2" id="KW-0805">Transcription regulation</keyword>
<reference evidence="8 9" key="1">
    <citation type="submission" date="2019-11" db="EMBL/GenBank/DDBJ databases">
        <authorList>
            <person name="Jiang L.-Q."/>
        </authorList>
    </citation>
    <scope>NUCLEOTIDE SEQUENCE [LARGE SCALE GENOMIC DNA]</scope>
    <source>
        <strain evidence="8 9">YIM 132087</strain>
    </source>
</reference>
<dbReference type="GO" id="GO:0006355">
    <property type="term" value="P:regulation of DNA-templated transcription"/>
    <property type="evidence" value="ECO:0007669"/>
    <property type="project" value="InterPro"/>
</dbReference>
<dbReference type="SMART" id="SM00448">
    <property type="entry name" value="REC"/>
    <property type="match status" value="1"/>
</dbReference>
<proteinExistence type="predicted"/>
<dbReference type="InterPro" id="IPR058245">
    <property type="entry name" value="NreC/VraR/RcsB-like_REC"/>
</dbReference>
<dbReference type="PANTHER" id="PTHR43214">
    <property type="entry name" value="TWO-COMPONENT RESPONSE REGULATOR"/>
    <property type="match status" value="1"/>
</dbReference>
<protein>
    <submittedName>
        <fullName evidence="8">Response regulator</fullName>
    </submittedName>
</protein>
<keyword evidence="3" id="KW-0238">DNA-binding</keyword>
<evidence type="ECO:0000256" key="2">
    <source>
        <dbReference type="ARBA" id="ARBA00023015"/>
    </source>
</evidence>
<organism evidence="8 9">
    <name type="scientific">Nakamurella alba</name>
    <dbReference type="NCBI Taxonomy" id="2665158"/>
    <lineage>
        <taxon>Bacteria</taxon>
        <taxon>Bacillati</taxon>
        <taxon>Actinomycetota</taxon>
        <taxon>Actinomycetes</taxon>
        <taxon>Nakamurellales</taxon>
        <taxon>Nakamurellaceae</taxon>
        <taxon>Nakamurella</taxon>
    </lineage>
</organism>
<evidence type="ECO:0000259" key="7">
    <source>
        <dbReference type="PROSITE" id="PS50110"/>
    </source>
</evidence>
<dbReference type="InterPro" id="IPR000792">
    <property type="entry name" value="Tscrpt_reg_LuxR_C"/>
</dbReference>
<dbReference type="InterPro" id="IPR016032">
    <property type="entry name" value="Sig_transdc_resp-reg_C-effctor"/>
</dbReference>
<evidence type="ECO:0000256" key="4">
    <source>
        <dbReference type="ARBA" id="ARBA00023163"/>
    </source>
</evidence>
<keyword evidence="4" id="KW-0804">Transcription</keyword>
<dbReference type="Gene3D" id="3.40.50.2300">
    <property type="match status" value="1"/>
</dbReference>
<dbReference type="PANTHER" id="PTHR43214:SF24">
    <property type="entry name" value="TRANSCRIPTIONAL REGULATORY PROTEIN NARL-RELATED"/>
    <property type="match status" value="1"/>
</dbReference>
<dbReference type="SMART" id="SM00421">
    <property type="entry name" value="HTH_LUXR"/>
    <property type="match status" value="1"/>
</dbReference>
<evidence type="ECO:0000256" key="5">
    <source>
        <dbReference type="PROSITE-ProRule" id="PRU00169"/>
    </source>
</evidence>
<feature type="domain" description="HTH luxR-type" evidence="6">
    <location>
        <begin position="145"/>
        <end position="215"/>
    </location>
</feature>
<feature type="domain" description="Response regulatory" evidence="7">
    <location>
        <begin position="2"/>
        <end position="122"/>
    </location>
</feature>
<gene>
    <name evidence="8" type="ORF">GIS00_25010</name>
</gene>
<comment type="caution">
    <text evidence="8">The sequence shown here is derived from an EMBL/GenBank/DDBJ whole genome shotgun (WGS) entry which is preliminary data.</text>
</comment>
<dbReference type="InterPro" id="IPR039420">
    <property type="entry name" value="WalR-like"/>
</dbReference>
<keyword evidence="1 5" id="KW-0597">Phosphoprotein</keyword>
<evidence type="ECO:0000313" key="9">
    <source>
        <dbReference type="Proteomes" id="UP000460221"/>
    </source>
</evidence>
<name>A0A7K1FV17_9ACTN</name>